<dbReference type="Gene3D" id="3.40.190.10">
    <property type="entry name" value="Periplasmic binding protein-like II"/>
    <property type="match status" value="2"/>
</dbReference>
<proteinExistence type="predicted"/>
<organism evidence="1 2">
    <name type="scientific">Methyloceanibacter methanicus</name>
    <dbReference type="NCBI Taxonomy" id="1774968"/>
    <lineage>
        <taxon>Bacteria</taxon>
        <taxon>Pseudomonadati</taxon>
        <taxon>Pseudomonadota</taxon>
        <taxon>Alphaproteobacteria</taxon>
        <taxon>Hyphomicrobiales</taxon>
        <taxon>Hyphomicrobiaceae</taxon>
        <taxon>Methyloceanibacter</taxon>
    </lineage>
</organism>
<gene>
    <name evidence="1" type="ORF">AUC68_03010</name>
</gene>
<name>A0A1E3W2S6_9HYPH</name>
<dbReference type="AlphaFoldDB" id="A0A1E3W2S6"/>
<keyword evidence="2" id="KW-1185">Reference proteome</keyword>
<dbReference type="EMBL" id="LPWG01000010">
    <property type="protein sequence ID" value="ODS00103.1"/>
    <property type="molecule type" value="Genomic_DNA"/>
</dbReference>
<protein>
    <recommendedName>
        <fullName evidence="3">Solute-binding protein family 3/N-terminal domain-containing protein</fullName>
    </recommendedName>
</protein>
<comment type="caution">
    <text evidence="1">The sequence shown here is derived from an EMBL/GenBank/DDBJ whole genome shotgun (WGS) entry which is preliminary data.</text>
</comment>
<dbReference type="STRING" id="1774968.AUC68_03010"/>
<accession>A0A1E3W2S6</accession>
<reference evidence="1 2" key="1">
    <citation type="journal article" date="2016" name="Environ. Microbiol.">
        <title>New Methyloceanibacter diversity from North Sea sediments includes methanotroph containing solely the soluble methane monooxygenase.</title>
        <authorList>
            <person name="Vekeman B."/>
            <person name="Kerckhof F.M."/>
            <person name="Cremers G."/>
            <person name="de Vos P."/>
            <person name="Vandamme P."/>
            <person name="Boon N."/>
            <person name="Op den Camp H.J."/>
            <person name="Heylen K."/>
        </authorList>
    </citation>
    <scope>NUCLEOTIDE SEQUENCE [LARGE SCALE GENOMIC DNA]</scope>
    <source>
        <strain evidence="1 2">R-67174</strain>
    </source>
</reference>
<evidence type="ECO:0000313" key="2">
    <source>
        <dbReference type="Proteomes" id="UP000094501"/>
    </source>
</evidence>
<evidence type="ECO:0000313" key="1">
    <source>
        <dbReference type="EMBL" id="ODS00103.1"/>
    </source>
</evidence>
<dbReference type="RefSeq" id="WP_069436917.1">
    <property type="nucleotide sequence ID" value="NZ_LPWG01000010.1"/>
</dbReference>
<dbReference type="Proteomes" id="UP000094501">
    <property type="component" value="Unassembled WGS sequence"/>
</dbReference>
<dbReference type="SUPFAM" id="SSF53850">
    <property type="entry name" value="Periplasmic binding protein-like II"/>
    <property type="match status" value="1"/>
</dbReference>
<evidence type="ECO:0008006" key="3">
    <source>
        <dbReference type="Google" id="ProtNLM"/>
    </source>
</evidence>
<sequence>MRDKLQVTRTKGLKPAFEALLAGDADYVIAGYHPGLAEVSKAGLTDQIVPLDQALLTEEMFVAFSKKSPCRALAPEFGKGITTLTTDGSFDKMLSGATAAWDK</sequence>